<organism evidence="1 2">
    <name type="scientific">Paeniroseomonas aquatica</name>
    <dbReference type="NCBI Taxonomy" id="373043"/>
    <lineage>
        <taxon>Bacteria</taxon>
        <taxon>Pseudomonadati</taxon>
        <taxon>Pseudomonadota</taxon>
        <taxon>Alphaproteobacteria</taxon>
        <taxon>Acetobacterales</taxon>
        <taxon>Acetobacteraceae</taxon>
        <taxon>Paeniroseomonas</taxon>
    </lineage>
</organism>
<sequence>MIMVTMALVLAAAVPVLVPGSLVVLVFVLLVLTAHAAVSGMVRLGGPVLL</sequence>
<dbReference type="RefSeq" id="WP_290315910.1">
    <property type="nucleotide sequence ID" value="NZ_JAUFPN010000060.1"/>
</dbReference>
<evidence type="ECO:0000313" key="2">
    <source>
        <dbReference type="Proteomes" id="UP001529369"/>
    </source>
</evidence>
<proteinExistence type="predicted"/>
<reference evidence="2" key="1">
    <citation type="journal article" date="2019" name="Int. J. Syst. Evol. Microbiol.">
        <title>The Global Catalogue of Microorganisms (GCM) 10K type strain sequencing project: providing services to taxonomists for standard genome sequencing and annotation.</title>
        <authorList>
            <consortium name="The Broad Institute Genomics Platform"/>
            <consortium name="The Broad Institute Genome Sequencing Center for Infectious Disease"/>
            <person name="Wu L."/>
            <person name="Ma J."/>
        </authorList>
    </citation>
    <scope>NUCLEOTIDE SEQUENCE [LARGE SCALE GENOMIC DNA]</scope>
    <source>
        <strain evidence="2">CECT 7131</strain>
    </source>
</reference>
<evidence type="ECO:0000313" key="1">
    <source>
        <dbReference type="EMBL" id="MDN3564123.1"/>
    </source>
</evidence>
<protein>
    <submittedName>
        <fullName evidence="1">Uncharacterized protein</fullName>
    </submittedName>
</protein>
<dbReference type="Proteomes" id="UP001529369">
    <property type="component" value="Unassembled WGS sequence"/>
</dbReference>
<name>A0ABT8A375_9PROT</name>
<dbReference type="EMBL" id="JAUFPN010000060">
    <property type="protein sequence ID" value="MDN3564123.1"/>
    <property type="molecule type" value="Genomic_DNA"/>
</dbReference>
<comment type="caution">
    <text evidence="1">The sequence shown here is derived from an EMBL/GenBank/DDBJ whole genome shotgun (WGS) entry which is preliminary data.</text>
</comment>
<gene>
    <name evidence="1" type="ORF">QWZ14_07010</name>
</gene>
<accession>A0ABT8A375</accession>
<keyword evidence="2" id="KW-1185">Reference proteome</keyword>